<protein>
    <submittedName>
        <fullName evidence="2">Glycosyltransferase</fullName>
        <ecNumber evidence="2">2.4.-.-</ecNumber>
    </submittedName>
</protein>
<accession>A0ABT2ZPA1</accession>
<keyword evidence="2" id="KW-0808">Transferase</keyword>
<sequence>MPFDLSVIIPVVNDLSDLIGCLDALKANKDAKLEIIVIDRTGERLRWTVERDYPEVVLIRVPPVATIPEMRALAIGRATAPAVAIIEDHVIVPDDWARRMLDALAEGHDVVGGAVKNAATETLMDWAAFLCEYSSVLPPLPAGPSTWLPGNNVIYRREVLMRFSTVLAEHKWENRLHDAMRAKGIELIMRPDIVVGHKMHYTFSLYLSQRFLYSRSYAGARVADAPLAQRIKMGILGFALPPVIFIRTMKRIRAKNYHVDKLMKSLPHQVAFSIAWGAGEIVGYFFGPGNSLSKVR</sequence>
<dbReference type="Gene3D" id="3.90.550.10">
    <property type="entry name" value="Spore Coat Polysaccharide Biosynthesis Protein SpsA, Chain A"/>
    <property type="match status" value="1"/>
</dbReference>
<evidence type="ECO:0000313" key="2">
    <source>
        <dbReference type="EMBL" id="MCV2872970.1"/>
    </source>
</evidence>
<dbReference type="EC" id="2.4.-.-" evidence="2"/>
<keyword evidence="3" id="KW-1185">Reference proteome</keyword>
<dbReference type="Proteomes" id="UP001652564">
    <property type="component" value="Unassembled WGS sequence"/>
</dbReference>
<comment type="caution">
    <text evidence="2">The sequence shown here is derived from an EMBL/GenBank/DDBJ whole genome shotgun (WGS) entry which is preliminary data.</text>
</comment>
<organism evidence="2 3">
    <name type="scientific">Albidovulum litorale</name>
    <dbReference type="NCBI Taxonomy" id="2984134"/>
    <lineage>
        <taxon>Bacteria</taxon>
        <taxon>Pseudomonadati</taxon>
        <taxon>Pseudomonadota</taxon>
        <taxon>Alphaproteobacteria</taxon>
        <taxon>Rhodobacterales</taxon>
        <taxon>Paracoccaceae</taxon>
        <taxon>Albidovulum</taxon>
    </lineage>
</organism>
<gene>
    <name evidence="2" type="ORF">OEZ71_11755</name>
</gene>
<evidence type="ECO:0000313" key="3">
    <source>
        <dbReference type="Proteomes" id="UP001652564"/>
    </source>
</evidence>
<evidence type="ECO:0000259" key="1">
    <source>
        <dbReference type="Pfam" id="PF00535"/>
    </source>
</evidence>
<dbReference type="GO" id="GO:0016757">
    <property type="term" value="F:glycosyltransferase activity"/>
    <property type="evidence" value="ECO:0007669"/>
    <property type="project" value="UniProtKB-KW"/>
</dbReference>
<dbReference type="EMBL" id="JAOWKZ010000003">
    <property type="protein sequence ID" value="MCV2872970.1"/>
    <property type="molecule type" value="Genomic_DNA"/>
</dbReference>
<dbReference type="InterPro" id="IPR029044">
    <property type="entry name" value="Nucleotide-diphossugar_trans"/>
</dbReference>
<dbReference type="Pfam" id="PF00535">
    <property type="entry name" value="Glycos_transf_2"/>
    <property type="match status" value="1"/>
</dbReference>
<keyword evidence="2" id="KW-0328">Glycosyltransferase</keyword>
<dbReference type="RefSeq" id="WP_263740193.1">
    <property type="nucleotide sequence ID" value="NZ_JAOWKZ010000003.1"/>
</dbReference>
<reference evidence="2 3" key="1">
    <citation type="submission" date="2022-10" db="EMBL/GenBank/DDBJ databases">
        <title>Defluviimonas sp. nov., isolated from ocean surface sediments.</title>
        <authorList>
            <person name="He W."/>
            <person name="Wang L."/>
            <person name="Zhang D.-F."/>
        </authorList>
    </citation>
    <scope>NUCLEOTIDE SEQUENCE [LARGE SCALE GENOMIC DNA]</scope>
    <source>
        <strain evidence="2 3">WL0050</strain>
    </source>
</reference>
<dbReference type="SUPFAM" id="SSF53448">
    <property type="entry name" value="Nucleotide-diphospho-sugar transferases"/>
    <property type="match status" value="1"/>
</dbReference>
<name>A0ABT2ZPA1_9RHOB</name>
<feature type="domain" description="Glycosyltransferase 2-like" evidence="1">
    <location>
        <begin position="6"/>
        <end position="123"/>
    </location>
</feature>
<proteinExistence type="predicted"/>
<dbReference type="InterPro" id="IPR001173">
    <property type="entry name" value="Glyco_trans_2-like"/>
</dbReference>